<organism evidence="1 2">
    <name type="scientific">Petrolisthes cinctipes</name>
    <name type="common">Flat porcelain crab</name>
    <dbReference type="NCBI Taxonomy" id="88211"/>
    <lineage>
        <taxon>Eukaryota</taxon>
        <taxon>Metazoa</taxon>
        <taxon>Ecdysozoa</taxon>
        <taxon>Arthropoda</taxon>
        <taxon>Crustacea</taxon>
        <taxon>Multicrustacea</taxon>
        <taxon>Malacostraca</taxon>
        <taxon>Eumalacostraca</taxon>
        <taxon>Eucarida</taxon>
        <taxon>Decapoda</taxon>
        <taxon>Pleocyemata</taxon>
        <taxon>Anomura</taxon>
        <taxon>Galatheoidea</taxon>
        <taxon>Porcellanidae</taxon>
        <taxon>Petrolisthes</taxon>
    </lineage>
</organism>
<evidence type="ECO:0000313" key="1">
    <source>
        <dbReference type="EMBL" id="KAK3874348.1"/>
    </source>
</evidence>
<protein>
    <submittedName>
        <fullName evidence="1">Uncharacterized protein</fullName>
    </submittedName>
</protein>
<reference evidence="1" key="1">
    <citation type="submission" date="2023-10" db="EMBL/GenBank/DDBJ databases">
        <title>Genome assemblies of two species of porcelain crab, Petrolisthes cinctipes and Petrolisthes manimaculis (Anomura: Porcellanidae).</title>
        <authorList>
            <person name="Angst P."/>
        </authorList>
    </citation>
    <scope>NUCLEOTIDE SEQUENCE</scope>
    <source>
        <strain evidence="1">PB745_01</strain>
        <tissue evidence="1">Gill</tissue>
    </source>
</reference>
<name>A0AAE1FHW0_PETCI</name>
<accession>A0AAE1FHW0</accession>
<dbReference type="EMBL" id="JAWQEG010002107">
    <property type="protein sequence ID" value="KAK3874348.1"/>
    <property type="molecule type" value="Genomic_DNA"/>
</dbReference>
<comment type="caution">
    <text evidence="1">The sequence shown here is derived from an EMBL/GenBank/DDBJ whole genome shotgun (WGS) entry which is preliminary data.</text>
</comment>
<dbReference type="AlphaFoldDB" id="A0AAE1FHW0"/>
<evidence type="ECO:0000313" key="2">
    <source>
        <dbReference type="Proteomes" id="UP001286313"/>
    </source>
</evidence>
<keyword evidence="2" id="KW-1185">Reference proteome</keyword>
<sequence length="103" mass="11459">MTAVTLILSVQEGMEEAAVTNQPPHAWLPRVALTLCTCSVSHHVLLTQATRTIHGTPYTPSRQHVIHSLLTHHYSNNVLHSQLTQHQGNNVLHSHLTRHQGNT</sequence>
<gene>
    <name evidence="1" type="ORF">Pcinc_020708</name>
</gene>
<proteinExistence type="predicted"/>
<dbReference type="Proteomes" id="UP001286313">
    <property type="component" value="Unassembled WGS sequence"/>
</dbReference>